<evidence type="ECO:0000313" key="2">
    <source>
        <dbReference type="Proteomes" id="UP000254084"/>
    </source>
</evidence>
<protein>
    <submittedName>
        <fullName evidence="1">Uncharacterized protein</fullName>
    </submittedName>
</protein>
<dbReference type="AlphaFoldDB" id="A0A379K548"/>
<sequence>MTKTLVIGAPSLSGKDANALARELFADSEYPLEVIAANSAPFNLSLPEARLGLKPLATERVVFADFSRLQRAVSSLSQIAELNKMAELVTFKAYTGEGQEGGEGGGSGQPDAGAVTVIQDEGQTYVVEFNGVRFEPNRNQVRDDGTLTAGGLKAYEAAKAKAEAETQ</sequence>
<dbReference type="EMBL" id="UGUW01000004">
    <property type="protein sequence ID" value="SUD59803.1"/>
    <property type="molecule type" value="Genomic_DNA"/>
</dbReference>
<evidence type="ECO:0000313" key="1">
    <source>
        <dbReference type="EMBL" id="SUD59803.1"/>
    </source>
</evidence>
<dbReference type="RefSeq" id="WP_084340511.1">
    <property type="nucleotide sequence ID" value="NZ_UGUW01000004.1"/>
</dbReference>
<gene>
    <name evidence="1" type="ORF">NCTC10860_02116</name>
</gene>
<dbReference type="Proteomes" id="UP000254084">
    <property type="component" value="Unassembled WGS sequence"/>
</dbReference>
<accession>A0A379K548</accession>
<reference evidence="1 2" key="1">
    <citation type="submission" date="2018-06" db="EMBL/GenBank/DDBJ databases">
        <authorList>
            <consortium name="Pathogen Informatics"/>
            <person name="Doyle S."/>
        </authorList>
    </citation>
    <scope>NUCLEOTIDE SEQUENCE [LARGE SCALE GENOMIC DNA]</scope>
    <source>
        <strain evidence="1 2">NCTC10860</strain>
    </source>
</reference>
<organism evidence="1 2">
    <name type="scientific">Ectopseudomonas oleovorans</name>
    <name type="common">Pseudomonas oleovorans</name>
    <dbReference type="NCBI Taxonomy" id="301"/>
    <lineage>
        <taxon>Bacteria</taxon>
        <taxon>Pseudomonadati</taxon>
        <taxon>Pseudomonadota</taxon>
        <taxon>Gammaproteobacteria</taxon>
        <taxon>Pseudomonadales</taxon>
        <taxon>Pseudomonadaceae</taxon>
        <taxon>Ectopseudomonas</taxon>
    </lineage>
</organism>
<proteinExistence type="predicted"/>
<name>A0A379K548_ECTOL</name>